<protein>
    <submittedName>
        <fullName evidence="1">Uncharacterized protein</fullName>
    </submittedName>
</protein>
<reference evidence="2" key="1">
    <citation type="submission" date="2024-07" db="EMBL/GenBank/DDBJ databases">
        <title>Two chromosome-level genome assemblies of Korean endemic species Abeliophyllum distichum and Forsythia ovata (Oleaceae).</title>
        <authorList>
            <person name="Jang H."/>
        </authorList>
    </citation>
    <scope>NUCLEOTIDE SEQUENCE [LARGE SCALE GENOMIC DNA]</scope>
</reference>
<evidence type="ECO:0000313" key="1">
    <source>
        <dbReference type="EMBL" id="KAL2494822.1"/>
    </source>
</evidence>
<keyword evidence="2" id="KW-1185">Reference proteome</keyword>
<proteinExistence type="predicted"/>
<comment type="caution">
    <text evidence="1">The sequence shown here is derived from an EMBL/GenBank/DDBJ whole genome shotgun (WGS) entry which is preliminary data.</text>
</comment>
<dbReference type="Proteomes" id="UP001604277">
    <property type="component" value="Unassembled WGS sequence"/>
</dbReference>
<name>A0ABD1S2A6_9LAMI</name>
<dbReference type="AlphaFoldDB" id="A0ABD1S2A6"/>
<dbReference type="EMBL" id="JBFOLJ010000011">
    <property type="protein sequence ID" value="KAL2494822.1"/>
    <property type="molecule type" value="Genomic_DNA"/>
</dbReference>
<gene>
    <name evidence="1" type="ORF">Fot_38579</name>
</gene>
<evidence type="ECO:0000313" key="2">
    <source>
        <dbReference type="Proteomes" id="UP001604277"/>
    </source>
</evidence>
<sequence length="124" mass="14135">MAEGHAVNKYRKPLIQRLEALELHWGLIFHGHRILLRGLDGFLLLLMHSLGGSGTLSSWPLLLWVCSDQFCREDEGFAGENRLDLVGIVYLRESMSNELCSWRRSHTLVEEFAMGSELESGDHQ</sequence>
<organism evidence="1 2">
    <name type="scientific">Forsythia ovata</name>
    <dbReference type="NCBI Taxonomy" id="205694"/>
    <lineage>
        <taxon>Eukaryota</taxon>
        <taxon>Viridiplantae</taxon>
        <taxon>Streptophyta</taxon>
        <taxon>Embryophyta</taxon>
        <taxon>Tracheophyta</taxon>
        <taxon>Spermatophyta</taxon>
        <taxon>Magnoliopsida</taxon>
        <taxon>eudicotyledons</taxon>
        <taxon>Gunneridae</taxon>
        <taxon>Pentapetalae</taxon>
        <taxon>asterids</taxon>
        <taxon>lamiids</taxon>
        <taxon>Lamiales</taxon>
        <taxon>Oleaceae</taxon>
        <taxon>Forsythieae</taxon>
        <taxon>Forsythia</taxon>
    </lineage>
</organism>
<accession>A0ABD1S2A6</accession>